<sequence>MQGKKRWIIHAPRFKNPLFMHRSKDMPEYDPNLDDVYMDIVLEA</sequence>
<accession>W0R8U1</accession>
<name>W0R8U1_BIBTR</name>
<organism evidence="1 2">
    <name type="scientific">Bibersteinia trehalosi USDA-ARS-USMARC-190</name>
    <dbReference type="NCBI Taxonomy" id="1263832"/>
    <lineage>
        <taxon>Bacteria</taxon>
        <taxon>Pseudomonadati</taxon>
        <taxon>Pseudomonadota</taxon>
        <taxon>Gammaproteobacteria</taxon>
        <taxon>Pasteurellales</taxon>
        <taxon>Pasteurellaceae</taxon>
        <taxon>Bibersteinia</taxon>
    </lineage>
</organism>
<reference evidence="1 2" key="1">
    <citation type="submission" date="2013-12" db="EMBL/GenBank/DDBJ databases">
        <title>Annotation of the Bibersteinia trehalosi USDA-ARS-USMARC-190 complete genome.</title>
        <authorList>
            <person name="Harhay G.P."/>
            <person name="McVey S."/>
            <person name="Clawson M.L."/>
            <person name="Bono J."/>
            <person name="Heaton M.P."/>
            <person name="Chitko-Mckown C.G."/>
            <person name="Harhay D.M."/>
            <person name="Smith T.P.L."/>
        </authorList>
    </citation>
    <scope>NUCLEOTIDE SEQUENCE [LARGE SCALE GENOMIC DNA]</scope>
    <source>
        <strain evidence="1 2">USDA-ARS-USMARC-190</strain>
    </source>
</reference>
<protein>
    <submittedName>
        <fullName evidence="1">Uncharacterized protein</fullName>
    </submittedName>
</protein>
<gene>
    <name evidence="1" type="ORF">F544_16490</name>
</gene>
<proteinExistence type="predicted"/>
<dbReference type="AlphaFoldDB" id="W0R8U1"/>
<dbReference type="EMBL" id="CP006956">
    <property type="protein sequence ID" value="AHG86877.1"/>
    <property type="molecule type" value="Genomic_DNA"/>
</dbReference>
<dbReference type="Proteomes" id="UP000019086">
    <property type="component" value="Chromosome"/>
</dbReference>
<dbReference type="KEGG" id="btra:F544_16490"/>
<dbReference type="PATRIC" id="fig|1263832.3.peg.1640"/>
<evidence type="ECO:0000313" key="1">
    <source>
        <dbReference type="EMBL" id="AHG86877.1"/>
    </source>
</evidence>
<evidence type="ECO:0000313" key="2">
    <source>
        <dbReference type="Proteomes" id="UP000019086"/>
    </source>
</evidence>
<dbReference type="HOGENOM" id="CLU_3212958_0_0_6"/>